<evidence type="ECO:0000313" key="1">
    <source>
        <dbReference type="EMBL" id="OLP78998.1"/>
    </source>
</evidence>
<organism evidence="1 2">
    <name type="scientific">Symbiodinium microadriaticum</name>
    <name type="common">Dinoflagellate</name>
    <name type="synonym">Zooxanthella microadriatica</name>
    <dbReference type="NCBI Taxonomy" id="2951"/>
    <lineage>
        <taxon>Eukaryota</taxon>
        <taxon>Sar</taxon>
        <taxon>Alveolata</taxon>
        <taxon>Dinophyceae</taxon>
        <taxon>Suessiales</taxon>
        <taxon>Symbiodiniaceae</taxon>
        <taxon>Symbiodinium</taxon>
    </lineage>
</organism>
<dbReference type="Proteomes" id="UP000186817">
    <property type="component" value="Unassembled WGS sequence"/>
</dbReference>
<dbReference type="OrthoDB" id="10346033at2759"/>
<reference evidence="1 2" key="1">
    <citation type="submission" date="2016-02" db="EMBL/GenBank/DDBJ databases">
        <title>Genome analysis of coral dinoflagellate symbionts highlights evolutionary adaptations to a symbiotic lifestyle.</title>
        <authorList>
            <person name="Aranda M."/>
            <person name="Li Y."/>
            <person name="Liew Y.J."/>
            <person name="Baumgarten S."/>
            <person name="Simakov O."/>
            <person name="Wilson M."/>
            <person name="Piel J."/>
            <person name="Ashoor H."/>
            <person name="Bougouffa S."/>
            <person name="Bajic V.B."/>
            <person name="Ryu T."/>
            <person name="Ravasi T."/>
            <person name="Bayer T."/>
            <person name="Micklem G."/>
            <person name="Kim H."/>
            <person name="Bhak J."/>
            <person name="Lajeunesse T.C."/>
            <person name="Voolstra C.R."/>
        </authorList>
    </citation>
    <scope>NUCLEOTIDE SEQUENCE [LARGE SCALE GENOMIC DNA]</scope>
    <source>
        <strain evidence="1 2">CCMP2467</strain>
    </source>
</reference>
<keyword evidence="2" id="KW-1185">Reference proteome</keyword>
<protein>
    <submittedName>
        <fullName evidence="1">Uncharacterized protein</fullName>
    </submittedName>
</protein>
<name>A0A1Q9C7V1_SYMMI</name>
<accession>A0A1Q9C7V1</accession>
<comment type="caution">
    <text evidence="1">The sequence shown here is derived from an EMBL/GenBank/DDBJ whole genome shotgun (WGS) entry which is preliminary data.</text>
</comment>
<sequence length="270" mass="28465">MLILTKLKAQAVGRRLFKGWQLLAARLSPAVPSTSVTRWSEGRMPRPLADMNLDVSITGKRRIGVVPNGEAHPTADVRAGCAVENAQMPTPPLLAPCSCRGQLDPLLVPPRESCLPVPYMNVDVPVADARRIEVVANGLLLWHGPQLALDATIVSPLTRLGEAHPRADVQPGCAVIAAGAGSDIKPSLNSSSPGDAALLFSASRQAAGLELSPLLAVAAERTFAASFLDLPPAAELGECPEPQLHELFAEARWDHVFQAVSSTSCACTTV</sequence>
<dbReference type="EMBL" id="LSRX01001537">
    <property type="protein sequence ID" value="OLP78998.1"/>
    <property type="molecule type" value="Genomic_DNA"/>
</dbReference>
<evidence type="ECO:0000313" key="2">
    <source>
        <dbReference type="Proteomes" id="UP000186817"/>
    </source>
</evidence>
<gene>
    <name evidence="1" type="ORF">AK812_SmicGene40774</name>
</gene>
<proteinExistence type="predicted"/>
<dbReference type="AlphaFoldDB" id="A0A1Q9C7V1"/>